<keyword evidence="1" id="KW-0812">Transmembrane</keyword>
<evidence type="ECO:0008006" key="4">
    <source>
        <dbReference type="Google" id="ProtNLM"/>
    </source>
</evidence>
<evidence type="ECO:0000256" key="1">
    <source>
        <dbReference type="SAM" id="Phobius"/>
    </source>
</evidence>
<evidence type="ECO:0000313" key="3">
    <source>
        <dbReference type="Proteomes" id="UP000070457"/>
    </source>
</evidence>
<dbReference type="Proteomes" id="UP000070457">
    <property type="component" value="Unassembled WGS sequence"/>
</dbReference>
<accession>A0A136LWF5</accession>
<feature type="transmembrane region" description="Helical" evidence="1">
    <location>
        <begin position="533"/>
        <end position="552"/>
    </location>
</feature>
<evidence type="ECO:0000313" key="2">
    <source>
        <dbReference type="EMBL" id="KXK25990.1"/>
    </source>
</evidence>
<organism evidence="2 3">
    <name type="scientific">candidate division WS6 bacterium OLB20</name>
    <dbReference type="NCBI Taxonomy" id="1617426"/>
    <lineage>
        <taxon>Bacteria</taxon>
        <taxon>Candidatus Dojkabacteria</taxon>
    </lineage>
</organism>
<feature type="transmembrane region" description="Helical" evidence="1">
    <location>
        <begin position="447"/>
        <end position="474"/>
    </location>
</feature>
<feature type="transmembrane region" description="Helical" evidence="1">
    <location>
        <begin position="21"/>
        <end position="46"/>
    </location>
</feature>
<keyword evidence="1" id="KW-0472">Membrane</keyword>
<name>A0A136LWF5_9BACT</name>
<dbReference type="SUPFAM" id="SSF53448">
    <property type="entry name" value="Nucleotide-diphospho-sugar transferases"/>
    <property type="match status" value="1"/>
</dbReference>
<protein>
    <recommendedName>
        <fullName evidence="4">Glycosyltransferase 2-like domain-containing protein</fullName>
    </recommendedName>
</protein>
<feature type="transmembrane region" description="Helical" evidence="1">
    <location>
        <begin position="52"/>
        <end position="70"/>
    </location>
</feature>
<dbReference type="PANTHER" id="PTHR36851">
    <property type="entry name" value="UNNAMED PRODUCT"/>
    <property type="match status" value="1"/>
</dbReference>
<dbReference type="STRING" id="1617426.TR69_WS6001001280"/>
<feature type="transmembrane region" description="Helical" evidence="1">
    <location>
        <begin position="494"/>
        <end position="512"/>
    </location>
</feature>
<dbReference type="PANTHER" id="PTHR36851:SF1">
    <property type="entry name" value="GLYCO_TRANS_2-LIKE DOMAIN-CONTAINING PROTEIN"/>
    <property type="match status" value="1"/>
</dbReference>
<sequence>MAEGKRLRSRADLIFEKIPPLLTFILILLPFWGGFIIPEITAYFVILFNVYFLYKSMSFAVFFAISLIRIRHSEQIDWLGRLRELDDIDLAISTRQEQLDALRSHKYQSKKKVDANDPLNRIISTKLPGPVRRLIFWYEKQKIAGFLRGELRRLRDLKNTPPHTDWNSLHHVIIIPHWKEPYHVLETTLERISKGNYPSKKISIMLGAEERDPTGVSVSEQLREQFKDRFEHIWINSHVLTETEIVGKSSNMASAGKTAAQEIARLGWDLKHVTVTSCDADSQLPPDYFANVTYEYVNRKDSEYKFFNGAMILYANIWRLPFYARVKNSMSTIYNVGRLVRTDKLVPFSTYTTSYWLIDQIGYWTPDITPEDFHIFFKSSFRFGGVVSTVPVFQKVMADAAEGETHLETIKNNYFQERRWSWGISDDGWVLKNLLKMILKGKISIAVLYRGLHVVMDHIIGPVSSIIILFGGNIPLLVNPQFAATTTGINLPRVSSFMIQLTIWFLLISILLDQYLKPERPGRQSPVKRIFGLVEWIVQPVVGFILVALPGLEAHTRLLFGRYLEYYLTKKK</sequence>
<dbReference type="Gene3D" id="3.90.550.10">
    <property type="entry name" value="Spore Coat Polysaccharide Biosynthesis Protein SpsA, Chain A"/>
    <property type="match status" value="1"/>
</dbReference>
<gene>
    <name evidence="2" type="ORF">TR69_WS6001001280</name>
</gene>
<comment type="caution">
    <text evidence="2">The sequence shown here is derived from an EMBL/GenBank/DDBJ whole genome shotgun (WGS) entry which is preliminary data.</text>
</comment>
<keyword evidence="1" id="KW-1133">Transmembrane helix</keyword>
<proteinExistence type="predicted"/>
<dbReference type="EMBL" id="JYNZ01000005">
    <property type="protein sequence ID" value="KXK25990.1"/>
    <property type="molecule type" value="Genomic_DNA"/>
</dbReference>
<reference evidence="2 3" key="1">
    <citation type="submission" date="2015-02" db="EMBL/GenBank/DDBJ databases">
        <title>Improved understanding of the partial-nitritation anammox process through 23 genomes representing the majority of the microbial community.</title>
        <authorList>
            <person name="Speth D.R."/>
            <person name="In T Zandt M."/>
            <person name="Guerrero Cruz S."/>
            <person name="Jetten M.S."/>
            <person name="Dutilh B.E."/>
        </authorList>
    </citation>
    <scope>NUCLEOTIDE SEQUENCE [LARGE SCALE GENOMIC DNA]</scope>
    <source>
        <strain evidence="2">OLB20</strain>
    </source>
</reference>
<dbReference type="AlphaFoldDB" id="A0A136LWF5"/>
<dbReference type="InterPro" id="IPR029044">
    <property type="entry name" value="Nucleotide-diphossugar_trans"/>
</dbReference>